<proteinExistence type="predicted"/>
<dbReference type="RefSeq" id="YP_009203638.1">
    <property type="nucleotide sequence ID" value="NC_028856.1"/>
</dbReference>
<accession>A0A0E3M2W0</accession>
<dbReference type="KEGG" id="vg:26647837"/>
<name>A0A0E3M2W0_9CAUD</name>
<keyword evidence="1" id="KW-0175">Coiled coil</keyword>
<dbReference type="EMBL" id="KP696447">
    <property type="protein sequence ID" value="AKA61462.1"/>
    <property type="molecule type" value="Genomic_DNA"/>
</dbReference>
<dbReference type="OrthoDB" id="5178at10239"/>
<dbReference type="GeneID" id="26647837"/>
<protein>
    <submittedName>
        <fullName evidence="2">Uncharacterized protein</fullName>
    </submittedName>
</protein>
<keyword evidence="3" id="KW-1185">Reference proteome</keyword>
<reference evidence="2 3" key="1">
    <citation type="journal article" date="2015" name="Genome Announc.">
        <title>Complete Genome Sequence of Bacillus megaterium Siphophage Stahl.</title>
        <authorList>
            <person name="Brizendine A.M."/>
            <person name="Rousseau S."/>
            <person name="Hernandez A.C."/>
            <person name="Kuty Everett G.F."/>
        </authorList>
    </citation>
    <scope>NUCLEOTIDE SEQUENCE [LARGE SCALE GENOMIC DNA]</scope>
</reference>
<evidence type="ECO:0000313" key="2">
    <source>
        <dbReference type="EMBL" id="AKA61462.1"/>
    </source>
</evidence>
<sequence length="339" mass="37045">MKVFRNRVNKFELANNKEHIDIKYILASSVPNFNGALFTEDELATAEKTIVNEPLIIVPSFINLPTGHSVTDFPKLGDDAKIIGTHIASELQKDGDVTHLVATARVWKIRHPEIAQEMEQLHNDGELSFSMECHYNHSEVAEGGVRALKGVKFIGSAVVDDPANPFSFSLEVASKKNLGGIGMTLEEALQKIGQMEAAAKTQAEELKKAVADVELAQKTNKELESAKKTLSETLETANKNLEAATEQVKAFETEKAEKEKAELAEKRFAEMAQFVKFEEAEIAAKKEGFAGMSEDVYALVLDTAKRSQPAQGSEFAGVTSDTKIDLSGSKGFLDGIEND</sequence>
<reference evidence="3" key="2">
    <citation type="submission" date="2015-01" db="EMBL/GenBank/DDBJ databases">
        <title>Complete Genome of Bacillus megaterium Siphophage Stahl.</title>
        <authorList>
            <person name="Brizendine A.M."/>
            <person name="Rousseau S."/>
            <person name="Hernandez A.C."/>
            <person name="Everett G.F.K."/>
        </authorList>
    </citation>
    <scope>NUCLEOTIDE SEQUENCE [LARGE SCALE GENOMIC DNA]</scope>
</reference>
<organism evidence="2 3">
    <name type="scientific">Bacillus phage Stahl</name>
    <dbReference type="NCBI Taxonomy" id="1610832"/>
    <lineage>
        <taxon>Viruses</taxon>
        <taxon>Duplodnaviria</taxon>
        <taxon>Heunggongvirae</taxon>
        <taxon>Uroviricota</taxon>
        <taxon>Caudoviricetes</taxon>
        <taxon>Slashvirus</taxon>
        <taxon>Slashvirus stahl</taxon>
    </lineage>
</organism>
<dbReference type="Proteomes" id="UP000033015">
    <property type="component" value="Segment"/>
</dbReference>
<gene>
    <name evidence="2" type="ORF">CPT_Stahl34</name>
</gene>
<evidence type="ECO:0000313" key="3">
    <source>
        <dbReference type="Proteomes" id="UP000033015"/>
    </source>
</evidence>
<evidence type="ECO:0000256" key="1">
    <source>
        <dbReference type="SAM" id="Coils"/>
    </source>
</evidence>
<feature type="coiled-coil region" evidence="1">
    <location>
        <begin position="185"/>
        <end position="261"/>
    </location>
</feature>